<reference evidence="1 2" key="1">
    <citation type="journal article" date="2024" name="J Genomics">
        <title>Draft genome sequencing and assembly of Favolaschia claudopus CIRM-BRFM 2984 isolated from oak limbs.</title>
        <authorList>
            <person name="Navarro D."/>
            <person name="Drula E."/>
            <person name="Chaduli D."/>
            <person name="Cazenave R."/>
            <person name="Ahrendt S."/>
            <person name="Wang J."/>
            <person name="Lipzen A."/>
            <person name="Daum C."/>
            <person name="Barry K."/>
            <person name="Grigoriev I.V."/>
            <person name="Favel A."/>
            <person name="Rosso M.N."/>
            <person name="Martin F."/>
        </authorList>
    </citation>
    <scope>NUCLEOTIDE SEQUENCE [LARGE SCALE GENOMIC DNA]</scope>
    <source>
        <strain evidence="1 2">CIRM-BRFM 2984</strain>
    </source>
</reference>
<dbReference type="Proteomes" id="UP001362999">
    <property type="component" value="Unassembled WGS sequence"/>
</dbReference>
<keyword evidence="2" id="KW-1185">Reference proteome</keyword>
<comment type="caution">
    <text evidence="1">The sequence shown here is derived from an EMBL/GenBank/DDBJ whole genome shotgun (WGS) entry which is preliminary data.</text>
</comment>
<organism evidence="1 2">
    <name type="scientific">Favolaschia claudopus</name>
    <dbReference type="NCBI Taxonomy" id="2862362"/>
    <lineage>
        <taxon>Eukaryota</taxon>
        <taxon>Fungi</taxon>
        <taxon>Dikarya</taxon>
        <taxon>Basidiomycota</taxon>
        <taxon>Agaricomycotina</taxon>
        <taxon>Agaricomycetes</taxon>
        <taxon>Agaricomycetidae</taxon>
        <taxon>Agaricales</taxon>
        <taxon>Marasmiineae</taxon>
        <taxon>Mycenaceae</taxon>
        <taxon>Favolaschia</taxon>
    </lineage>
</organism>
<accession>A0AAW0DIF5</accession>
<proteinExistence type="predicted"/>
<evidence type="ECO:0000313" key="2">
    <source>
        <dbReference type="Proteomes" id="UP001362999"/>
    </source>
</evidence>
<evidence type="ECO:0000313" key="1">
    <source>
        <dbReference type="EMBL" id="KAK7051794.1"/>
    </source>
</evidence>
<dbReference type="EMBL" id="JAWWNJ010000007">
    <property type="protein sequence ID" value="KAK7051794.1"/>
    <property type="molecule type" value="Genomic_DNA"/>
</dbReference>
<evidence type="ECO:0008006" key="3">
    <source>
        <dbReference type="Google" id="ProtNLM"/>
    </source>
</evidence>
<dbReference type="AlphaFoldDB" id="A0AAW0DIF5"/>
<protein>
    <recommendedName>
        <fullName evidence="3">Transcription factor domain-containing protein</fullName>
    </recommendedName>
</protein>
<sequence length="392" mass="44135">MVATVSSPIDPKPQDWESLFTVSSVPSTVWGPGTVAGRAIMALGEATLKGFERVIDLESLAIQRRLRTIRRQIPVLTAEMYHDLMELARPDLYPSSILTASLNLICLQITYGYSTAIVGALSHLPLSEIGIILLQLMVMSVGFDPEAHAQSIAPNQIISDEKQMLRAVWCPDNILDVLATLVQIRAETAWVCYDVIDDLSLCPFFCILFLKRRDHAILRMRGEESLNIPIICRTPLAKMQGSERWKNWLLLEDQPGLSAESRFRELSVLLTNVAAKQSVFNPEFFDAAVDLFEILRYTKSPKLRPVAREFLIRFLSSAKPVVWDALKEALDFTLMRDPLRRPKPLALRTIYGDTVYVAVQHAGETAASSPTSPDFEPILCEFMRYVEEKNEL</sequence>
<name>A0AAW0DIF5_9AGAR</name>
<gene>
    <name evidence="1" type="ORF">R3P38DRAFT_2857404</name>
</gene>